<evidence type="ECO:0000256" key="9">
    <source>
        <dbReference type="RuleBase" id="RU000585"/>
    </source>
</evidence>
<dbReference type="InterPro" id="IPR015424">
    <property type="entry name" value="PyrdxlP-dep_Trfase"/>
</dbReference>
<dbReference type="PROSITE" id="PS00096">
    <property type="entry name" value="SHMT"/>
    <property type="match status" value="1"/>
</dbReference>
<dbReference type="InterPro" id="IPR049943">
    <property type="entry name" value="Ser_HO-MeTrfase-like"/>
</dbReference>
<comment type="cofactor">
    <cofactor evidence="2 8 9">
        <name>pyridoxal 5'-phosphate</name>
        <dbReference type="ChEBI" id="CHEBI:597326"/>
    </cofactor>
</comment>
<dbReference type="NCBIfam" id="NF000586">
    <property type="entry name" value="PRK00011.1"/>
    <property type="match status" value="1"/>
</dbReference>
<dbReference type="InterPro" id="IPR019798">
    <property type="entry name" value="Ser_HO-MeTrfase_PLP_BS"/>
</dbReference>
<keyword evidence="6 9" id="KW-0808">Transferase</keyword>
<dbReference type="InterPro" id="IPR015421">
    <property type="entry name" value="PyrdxlP-dep_Trfase_major"/>
</dbReference>
<evidence type="ECO:0000313" key="13">
    <source>
        <dbReference type="Proteomes" id="UP001059546"/>
    </source>
</evidence>
<evidence type="ECO:0000256" key="7">
    <source>
        <dbReference type="ARBA" id="ARBA00022898"/>
    </source>
</evidence>
<dbReference type="GO" id="GO:0035999">
    <property type="term" value="P:tetrahydrofolate interconversion"/>
    <property type="evidence" value="ECO:0007669"/>
    <property type="project" value="InterPro"/>
</dbReference>
<evidence type="ECO:0000256" key="8">
    <source>
        <dbReference type="PIRSR" id="PIRSR000412-50"/>
    </source>
</evidence>
<comment type="catalytic activity">
    <reaction evidence="1 9">
        <text>(6R)-5,10-methylene-5,6,7,8-tetrahydrofolate + glycine + H2O = (6S)-5,6,7,8-tetrahydrofolate + L-serine</text>
        <dbReference type="Rhea" id="RHEA:15481"/>
        <dbReference type="ChEBI" id="CHEBI:15377"/>
        <dbReference type="ChEBI" id="CHEBI:15636"/>
        <dbReference type="ChEBI" id="CHEBI:33384"/>
        <dbReference type="ChEBI" id="CHEBI:57305"/>
        <dbReference type="ChEBI" id="CHEBI:57453"/>
        <dbReference type="EC" id="2.1.2.1"/>
    </reaction>
</comment>
<keyword evidence="5 9" id="KW-0554">One-carbon metabolism</keyword>
<dbReference type="Pfam" id="PF00464">
    <property type="entry name" value="SHMT"/>
    <property type="match status" value="1"/>
</dbReference>
<dbReference type="PIRSF" id="PIRSF000412">
    <property type="entry name" value="SHMT"/>
    <property type="match status" value="1"/>
</dbReference>
<dbReference type="InterPro" id="IPR015422">
    <property type="entry name" value="PyrdxlP-dep_Trfase_small"/>
</dbReference>
<dbReference type="EMBL" id="CP075147">
    <property type="protein sequence ID" value="UTX42320.1"/>
    <property type="molecule type" value="Genomic_DNA"/>
</dbReference>
<comment type="pathway">
    <text evidence="3 9">One-carbon metabolism; tetrahydrofolate interconversion.</text>
</comment>
<evidence type="ECO:0000313" key="11">
    <source>
        <dbReference type="EMBL" id="UTX42320.1"/>
    </source>
</evidence>
<dbReference type="CDD" id="cd00378">
    <property type="entry name" value="SHMT"/>
    <property type="match status" value="1"/>
</dbReference>
<sequence length="460" mass="50503">MVDAKEKGFWTEAMATSDPELYALIGGEIERQKSTINLIASENYAHLSVMEASGSVLTNKYSEGKVGGRYYGGTEWVDRIEVLCQKRALDLFSLDPEVWGVNVQAYSGSPANFAVYTGIVPPGGRIMGLDLPCGGHLTHGYKTKTRKISATSVYFDSKPYRIGDDGLIDYSGLEKSFMEFLPQILICGYSAYSRDIDYKRLSQIASKNNAFLFADISHISPLIASGLMESPFRHCDVVMTTTHKGLRGPRGALIFYRKSVRKGEDVVDLETKINFAVFPMLQGGPHNHTIAGIASALLHARTPSFAEYTSRVVENSRALCNYLLSLGFEIPTGGTDNHMFLVDLRSKGVDGSIVEQVCDRLGVSVNRNTVVGDTSPLNPSGIRIGTYAVTARGFGTSEMKEVGDIINGIVTLCREMSMGKRMSKAEVEKAVSSKEFMCNGLVVDLRRRISNLVEAYPIYR</sequence>
<dbReference type="Gene3D" id="3.90.1150.10">
    <property type="entry name" value="Aspartate Aminotransferase, domain 1"/>
    <property type="match status" value="1"/>
</dbReference>
<evidence type="ECO:0000259" key="10">
    <source>
        <dbReference type="Pfam" id="PF00464"/>
    </source>
</evidence>
<dbReference type="GO" id="GO:0004372">
    <property type="term" value="F:glycine hydroxymethyltransferase activity"/>
    <property type="evidence" value="ECO:0007669"/>
    <property type="project" value="UniProtKB-EC"/>
</dbReference>
<comment type="similarity">
    <text evidence="4 9">Belongs to the SHMT family.</text>
</comment>
<comment type="function">
    <text evidence="9">Interconversion of serine and glycine.</text>
</comment>
<organism evidence="12 13">
    <name type="scientific">Encephalitozoon hellem</name>
    <name type="common">Microsporidian parasite</name>
    <dbReference type="NCBI Taxonomy" id="27973"/>
    <lineage>
        <taxon>Eukaryota</taxon>
        <taxon>Fungi</taxon>
        <taxon>Fungi incertae sedis</taxon>
        <taxon>Microsporidia</taxon>
        <taxon>Unikaryonidae</taxon>
        <taxon>Encephalitozoon</taxon>
    </lineage>
</organism>
<dbReference type="InterPro" id="IPR001085">
    <property type="entry name" value="Ser_HO-MeTrfase"/>
</dbReference>
<name>A0A9Q9C1M2_ENCHE</name>
<dbReference type="EC" id="2.1.2.1" evidence="9"/>
<gene>
    <name evidence="11" type="ORF">GPU96_01g00210</name>
    <name evidence="12" type="ORF">GPU96_01g01530</name>
</gene>
<evidence type="ECO:0000313" key="12">
    <source>
        <dbReference type="EMBL" id="UTX42449.1"/>
    </source>
</evidence>
<dbReference type="GO" id="GO:0005739">
    <property type="term" value="C:mitochondrion"/>
    <property type="evidence" value="ECO:0007669"/>
    <property type="project" value="TreeGrafter"/>
</dbReference>
<proteinExistence type="inferred from homology"/>
<reference evidence="12" key="1">
    <citation type="submission" date="2021-05" db="EMBL/GenBank/DDBJ databases">
        <title>Encephalitozoon hellem ATCC 50604 Complete Genome.</title>
        <authorList>
            <person name="Mascarenhas dos Santos A.C."/>
            <person name="Julian A.T."/>
            <person name="Pombert J.-F."/>
        </authorList>
    </citation>
    <scope>NUCLEOTIDE SEQUENCE</scope>
    <source>
        <strain evidence="12">ATCC 50604</strain>
    </source>
</reference>
<dbReference type="EMBL" id="CP075147">
    <property type="protein sequence ID" value="UTX42449.1"/>
    <property type="molecule type" value="Genomic_DNA"/>
</dbReference>
<feature type="modified residue" description="N6-(pyridoxal phosphate)lysine" evidence="8">
    <location>
        <position position="244"/>
    </location>
</feature>
<evidence type="ECO:0000256" key="3">
    <source>
        <dbReference type="ARBA" id="ARBA00004777"/>
    </source>
</evidence>
<dbReference type="GO" id="GO:0019264">
    <property type="term" value="P:glycine biosynthetic process from serine"/>
    <property type="evidence" value="ECO:0007669"/>
    <property type="project" value="InterPro"/>
</dbReference>
<evidence type="ECO:0000256" key="1">
    <source>
        <dbReference type="ARBA" id="ARBA00001528"/>
    </source>
</evidence>
<dbReference type="AlphaFoldDB" id="A0A9Q9C1M2"/>
<dbReference type="Proteomes" id="UP001059546">
    <property type="component" value="Chromosome I"/>
</dbReference>
<keyword evidence="7 8" id="KW-0663">Pyridoxal phosphate</keyword>
<evidence type="ECO:0000256" key="5">
    <source>
        <dbReference type="ARBA" id="ARBA00022563"/>
    </source>
</evidence>
<dbReference type="PANTHER" id="PTHR11680:SF35">
    <property type="entry name" value="SERINE HYDROXYMETHYLTRANSFERASE 1"/>
    <property type="match status" value="1"/>
</dbReference>
<dbReference type="InterPro" id="IPR039429">
    <property type="entry name" value="SHMT-like_dom"/>
</dbReference>
<dbReference type="SUPFAM" id="SSF53383">
    <property type="entry name" value="PLP-dependent transferases"/>
    <property type="match status" value="1"/>
</dbReference>
<feature type="domain" description="Serine hydroxymethyltransferase-like" evidence="10">
    <location>
        <begin position="15"/>
        <end position="406"/>
    </location>
</feature>
<accession>A0A9Q9C1M2</accession>
<dbReference type="Gene3D" id="3.40.640.10">
    <property type="entry name" value="Type I PLP-dependent aspartate aminotransferase-like (Major domain)"/>
    <property type="match status" value="1"/>
</dbReference>
<evidence type="ECO:0000256" key="6">
    <source>
        <dbReference type="ARBA" id="ARBA00022679"/>
    </source>
</evidence>
<dbReference type="PANTHER" id="PTHR11680">
    <property type="entry name" value="SERINE HYDROXYMETHYLTRANSFERASE"/>
    <property type="match status" value="1"/>
</dbReference>
<evidence type="ECO:0000256" key="4">
    <source>
        <dbReference type="ARBA" id="ARBA00006376"/>
    </source>
</evidence>
<dbReference type="HAMAP" id="MF_00051">
    <property type="entry name" value="SHMT"/>
    <property type="match status" value="1"/>
</dbReference>
<protein>
    <recommendedName>
        <fullName evidence="9">Serine hydroxymethyltransferase</fullName>
        <ecNumber evidence="9">2.1.2.1</ecNumber>
    </recommendedName>
</protein>
<evidence type="ECO:0000256" key="2">
    <source>
        <dbReference type="ARBA" id="ARBA00001933"/>
    </source>
</evidence>
<dbReference type="GO" id="GO:0030170">
    <property type="term" value="F:pyridoxal phosphate binding"/>
    <property type="evidence" value="ECO:0007669"/>
    <property type="project" value="InterPro"/>
</dbReference>